<dbReference type="EMBL" id="QRVA01000009">
    <property type="protein sequence ID" value="RGS17052.1"/>
    <property type="molecule type" value="Genomic_DNA"/>
</dbReference>
<evidence type="ECO:0000313" key="2">
    <source>
        <dbReference type="Proteomes" id="UP000283872"/>
    </source>
</evidence>
<protein>
    <submittedName>
        <fullName evidence="1">Uncharacterized protein</fullName>
    </submittedName>
</protein>
<dbReference type="Proteomes" id="UP000283872">
    <property type="component" value="Unassembled WGS sequence"/>
</dbReference>
<dbReference type="AlphaFoldDB" id="A0A412HG12"/>
<accession>A0A412HG12</accession>
<gene>
    <name evidence="1" type="ORF">DWY11_05345</name>
</gene>
<dbReference type="RefSeq" id="WP_147337066.1">
    <property type="nucleotide sequence ID" value="NZ_QRVA01000009.1"/>
</dbReference>
<name>A0A412HG12_9BACT</name>
<comment type="caution">
    <text evidence="1">The sequence shown here is derived from an EMBL/GenBank/DDBJ whole genome shotgun (WGS) entry which is preliminary data.</text>
</comment>
<sequence>MRNNGILNIDVARADLPMQPEYWIEETYVSRYEKLLRVIEKKTSFLPYRNTKVIRDISFEVPASTTLEQIKEVSLAFEKRFKVSCFQISIDRSVQVAHLLFAWIDMETGKAVKLDVNTLKRATGMFLRRLKLPHPKDYDKWIRYVLIDAYEECPDVFKQQYRAICKEDKETESSCIIRDALAYAELMSKGQAK</sequence>
<organism evidence="1 2">
    <name type="scientific">Segatella copri</name>
    <dbReference type="NCBI Taxonomy" id="165179"/>
    <lineage>
        <taxon>Bacteria</taxon>
        <taxon>Pseudomonadati</taxon>
        <taxon>Bacteroidota</taxon>
        <taxon>Bacteroidia</taxon>
        <taxon>Bacteroidales</taxon>
        <taxon>Prevotellaceae</taxon>
        <taxon>Segatella</taxon>
    </lineage>
</organism>
<proteinExistence type="predicted"/>
<evidence type="ECO:0000313" key="1">
    <source>
        <dbReference type="EMBL" id="RGS17052.1"/>
    </source>
</evidence>
<reference evidence="1 2" key="1">
    <citation type="submission" date="2018-08" db="EMBL/GenBank/DDBJ databases">
        <title>A genome reference for cultivated species of the human gut microbiota.</title>
        <authorList>
            <person name="Zou Y."/>
            <person name="Xue W."/>
            <person name="Luo G."/>
        </authorList>
    </citation>
    <scope>NUCLEOTIDE SEQUENCE [LARGE SCALE GENOMIC DNA]</scope>
    <source>
        <strain evidence="1 2">AF24-12</strain>
    </source>
</reference>